<dbReference type="Proteomes" id="UP001208570">
    <property type="component" value="Unassembled WGS sequence"/>
</dbReference>
<feature type="region of interest" description="Disordered" evidence="1">
    <location>
        <begin position="68"/>
        <end position="101"/>
    </location>
</feature>
<name>A0AAD9KAP1_9ANNE</name>
<feature type="compositionally biased region" description="Basic and acidic residues" evidence="1">
    <location>
        <begin position="83"/>
        <end position="93"/>
    </location>
</feature>
<dbReference type="AlphaFoldDB" id="A0AAD9KAP1"/>
<accession>A0AAD9KAP1</accession>
<comment type="caution">
    <text evidence="2">The sequence shown here is derived from an EMBL/GenBank/DDBJ whole genome shotgun (WGS) entry which is preliminary data.</text>
</comment>
<proteinExistence type="predicted"/>
<feature type="compositionally biased region" description="Acidic residues" evidence="1">
    <location>
        <begin position="71"/>
        <end position="82"/>
    </location>
</feature>
<reference evidence="2" key="1">
    <citation type="journal article" date="2023" name="Mol. Biol. Evol.">
        <title>Third-Generation Sequencing Reveals the Adaptive Role of the Epigenome in Three Deep-Sea Polychaetes.</title>
        <authorList>
            <person name="Perez M."/>
            <person name="Aroh O."/>
            <person name="Sun Y."/>
            <person name="Lan Y."/>
            <person name="Juniper S.K."/>
            <person name="Young C.R."/>
            <person name="Angers B."/>
            <person name="Qian P.Y."/>
        </authorList>
    </citation>
    <scope>NUCLEOTIDE SEQUENCE</scope>
    <source>
        <strain evidence="2">P08H-3</strain>
    </source>
</reference>
<evidence type="ECO:0000313" key="2">
    <source>
        <dbReference type="EMBL" id="KAK2168213.1"/>
    </source>
</evidence>
<dbReference type="EMBL" id="JAODUP010000019">
    <property type="protein sequence ID" value="KAK2168213.1"/>
    <property type="molecule type" value="Genomic_DNA"/>
</dbReference>
<sequence>MFRHPGRALTIYDITGLSGQAYYRPLIHANMKSGLAKKDIFPLNREVFTYDLLPPSVPTDREEEIFRDIPDEAESEPEDLAEDEGRTNPEEPIKFQNNLDPEPGVYVQVEYAGKDKKRHYIGLTVHPKDVEGDFEVKFLLKLAKHI</sequence>
<gene>
    <name evidence="2" type="ORF">LSH36_19g05008</name>
</gene>
<organism evidence="2 3">
    <name type="scientific">Paralvinella palmiformis</name>
    <dbReference type="NCBI Taxonomy" id="53620"/>
    <lineage>
        <taxon>Eukaryota</taxon>
        <taxon>Metazoa</taxon>
        <taxon>Spiralia</taxon>
        <taxon>Lophotrochozoa</taxon>
        <taxon>Annelida</taxon>
        <taxon>Polychaeta</taxon>
        <taxon>Sedentaria</taxon>
        <taxon>Canalipalpata</taxon>
        <taxon>Terebellida</taxon>
        <taxon>Terebelliformia</taxon>
        <taxon>Alvinellidae</taxon>
        <taxon>Paralvinella</taxon>
    </lineage>
</organism>
<keyword evidence="3" id="KW-1185">Reference proteome</keyword>
<protein>
    <submittedName>
        <fullName evidence="2">Uncharacterized protein</fullName>
    </submittedName>
</protein>
<evidence type="ECO:0000313" key="3">
    <source>
        <dbReference type="Proteomes" id="UP001208570"/>
    </source>
</evidence>
<evidence type="ECO:0000256" key="1">
    <source>
        <dbReference type="SAM" id="MobiDB-lite"/>
    </source>
</evidence>